<dbReference type="GO" id="GO:0009099">
    <property type="term" value="P:L-valine biosynthetic process"/>
    <property type="evidence" value="ECO:0007669"/>
    <property type="project" value="TreeGrafter"/>
</dbReference>
<dbReference type="GO" id="GO:0004084">
    <property type="term" value="F:branched-chain-amino-acid transaminase activity"/>
    <property type="evidence" value="ECO:0007669"/>
    <property type="project" value="InterPro"/>
</dbReference>
<reference evidence="8 9" key="1">
    <citation type="journal article" date="2021" name="Elife">
        <title>Chloroplast acquisition without the gene transfer in kleptoplastic sea slugs, Plakobranchus ocellatus.</title>
        <authorList>
            <person name="Maeda T."/>
            <person name="Takahashi S."/>
            <person name="Yoshida T."/>
            <person name="Shimamura S."/>
            <person name="Takaki Y."/>
            <person name="Nagai Y."/>
            <person name="Toyoda A."/>
            <person name="Suzuki Y."/>
            <person name="Arimoto A."/>
            <person name="Ishii H."/>
            <person name="Satoh N."/>
            <person name="Nishiyama T."/>
            <person name="Hasebe M."/>
            <person name="Maruyama T."/>
            <person name="Minagawa J."/>
            <person name="Obokata J."/>
            <person name="Shigenobu S."/>
        </authorList>
    </citation>
    <scope>NUCLEOTIDE SEQUENCE [LARGE SCALE GENOMIC DNA]</scope>
</reference>
<dbReference type="InterPro" id="IPR043131">
    <property type="entry name" value="BCAT-like_N"/>
</dbReference>
<keyword evidence="7" id="KW-0100">Branched-chain amino acid biosynthesis</keyword>
<keyword evidence="3 8" id="KW-0032">Aminotransferase</keyword>
<evidence type="ECO:0000256" key="1">
    <source>
        <dbReference type="ARBA" id="ARBA00001933"/>
    </source>
</evidence>
<name>A0AAV3Y6B3_9GAST</name>
<evidence type="ECO:0000256" key="5">
    <source>
        <dbReference type="ARBA" id="ARBA00022679"/>
    </source>
</evidence>
<sequence>MKCYRGVDNKIRLFRPMENMLRMTRSTARTALPPFDELELLKCIKKLVSIDQEWVPYADDCSLYLRPTYIGTEPSLGVTLSADAKLFVITGPVGPFFPTGMKAVRLLADPQFVRAWPGGCGAYKMGSNYAPTVAVQRYALKEHNCQQVLWLYGDDHQMTEVGTMNLFVYWINENGGEGSVRLWYGMCCMSSASDSVPRPGTDHR</sequence>
<dbReference type="InterPro" id="IPR043132">
    <property type="entry name" value="BCAT-like_C"/>
</dbReference>
<dbReference type="AlphaFoldDB" id="A0AAV3Y6B3"/>
<dbReference type="Gene3D" id="3.20.10.10">
    <property type="entry name" value="D-amino Acid Aminotransferase, subunit A, domain 2"/>
    <property type="match status" value="1"/>
</dbReference>
<comment type="similarity">
    <text evidence="2">Belongs to the class-IV pyridoxal-phosphate-dependent aminotransferase family.</text>
</comment>
<keyword evidence="4" id="KW-0028">Amino-acid biosynthesis</keyword>
<evidence type="ECO:0000256" key="2">
    <source>
        <dbReference type="ARBA" id="ARBA00009320"/>
    </source>
</evidence>
<accession>A0AAV3Y6B3</accession>
<comment type="caution">
    <text evidence="8">The sequence shown here is derived from an EMBL/GenBank/DDBJ whole genome shotgun (WGS) entry which is preliminary data.</text>
</comment>
<comment type="cofactor">
    <cofactor evidence="1">
        <name>pyridoxal 5'-phosphate</name>
        <dbReference type="ChEBI" id="CHEBI:597326"/>
    </cofactor>
</comment>
<dbReference type="InterPro" id="IPR036038">
    <property type="entry name" value="Aminotransferase-like"/>
</dbReference>
<dbReference type="Gene3D" id="3.30.470.10">
    <property type="match status" value="1"/>
</dbReference>
<proteinExistence type="inferred from homology"/>
<dbReference type="GO" id="GO:0005739">
    <property type="term" value="C:mitochondrion"/>
    <property type="evidence" value="ECO:0007669"/>
    <property type="project" value="TreeGrafter"/>
</dbReference>
<gene>
    <name evidence="8" type="ORF">PoB_000524100</name>
</gene>
<keyword evidence="9" id="KW-1185">Reference proteome</keyword>
<dbReference type="SUPFAM" id="SSF56752">
    <property type="entry name" value="D-aminoacid aminotransferase-like PLP-dependent enzymes"/>
    <property type="match status" value="1"/>
</dbReference>
<evidence type="ECO:0000256" key="6">
    <source>
        <dbReference type="ARBA" id="ARBA00022898"/>
    </source>
</evidence>
<dbReference type="Proteomes" id="UP000735302">
    <property type="component" value="Unassembled WGS sequence"/>
</dbReference>
<dbReference type="Pfam" id="PF01063">
    <property type="entry name" value="Aminotran_4"/>
    <property type="match status" value="1"/>
</dbReference>
<protein>
    <submittedName>
        <fullName evidence="8">Branched-chain-amino-acid aminotransferase</fullName>
    </submittedName>
</protein>
<dbReference type="PANTHER" id="PTHR11825">
    <property type="entry name" value="SUBGROUP IIII AMINOTRANSFERASE"/>
    <property type="match status" value="1"/>
</dbReference>
<keyword evidence="5" id="KW-0808">Transferase</keyword>
<dbReference type="EMBL" id="BLXT01000597">
    <property type="protein sequence ID" value="GFN78735.1"/>
    <property type="molecule type" value="Genomic_DNA"/>
</dbReference>
<evidence type="ECO:0000313" key="8">
    <source>
        <dbReference type="EMBL" id="GFN78735.1"/>
    </source>
</evidence>
<organism evidence="8 9">
    <name type="scientific">Plakobranchus ocellatus</name>
    <dbReference type="NCBI Taxonomy" id="259542"/>
    <lineage>
        <taxon>Eukaryota</taxon>
        <taxon>Metazoa</taxon>
        <taxon>Spiralia</taxon>
        <taxon>Lophotrochozoa</taxon>
        <taxon>Mollusca</taxon>
        <taxon>Gastropoda</taxon>
        <taxon>Heterobranchia</taxon>
        <taxon>Euthyneura</taxon>
        <taxon>Panpulmonata</taxon>
        <taxon>Sacoglossa</taxon>
        <taxon>Placobranchoidea</taxon>
        <taxon>Plakobranchidae</taxon>
        <taxon>Plakobranchus</taxon>
    </lineage>
</organism>
<keyword evidence="6" id="KW-0663">Pyridoxal phosphate</keyword>
<evidence type="ECO:0000256" key="7">
    <source>
        <dbReference type="ARBA" id="ARBA00023304"/>
    </source>
</evidence>
<dbReference type="PANTHER" id="PTHR11825:SF44">
    <property type="entry name" value="BRANCHED-CHAIN-AMINO-ACID AMINOTRANSFERASE"/>
    <property type="match status" value="1"/>
</dbReference>
<evidence type="ECO:0000256" key="4">
    <source>
        <dbReference type="ARBA" id="ARBA00022605"/>
    </source>
</evidence>
<dbReference type="InterPro" id="IPR005786">
    <property type="entry name" value="B_amino_transII"/>
</dbReference>
<evidence type="ECO:0000256" key="3">
    <source>
        <dbReference type="ARBA" id="ARBA00022576"/>
    </source>
</evidence>
<dbReference type="InterPro" id="IPR001544">
    <property type="entry name" value="Aminotrans_IV"/>
</dbReference>
<dbReference type="GO" id="GO:0009098">
    <property type="term" value="P:L-leucine biosynthetic process"/>
    <property type="evidence" value="ECO:0007669"/>
    <property type="project" value="TreeGrafter"/>
</dbReference>
<evidence type="ECO:0000313" key="9">
    <source>
        <dbReference type="Proteomes" id="UP000735302"/>
    </source>
</evidence>